<evidence type="ECO:0000313" key="4">
    <source>
        <dbReference type="Proteomes" id="UP000262621"/>
    </source>
</evidence>
<feature type="region of interest" description="Disordered" evidence="1">
    <location>
        <begin position="21"/>
        <end position="93"/>
    </location>
</feature>
<evidence type="ECO:0000313" key="3">
    <source>
        <dbReference type="EMBL" id="RFS47762.1"/>
    </source>
</evidence>
<reference evidence="3 4" key="1">
    <citation type="submission" date="2018-08" db="EMBL/GenBank/DDBJ databases">
        <title>Verrucosispora craniellae sp. nov., isolated from a marine sponge in the South China Sea.</title>
        <authorList>
            <person name="Li L."/>
            <person name="Lin H.W."/>
        </authorList>
    </citation>
    <scope>NUCLEOTIDE SEQUENCE [LARGE SCALE GENOMIC DNA]</scope>
    <source>
        <strain evidence="3 4">LHW63014</strain>
    </source>
</reference>
<dbReference type="OrthoDB" id="3404323at2"/>
<sequence length="186" mass="18833">MSHRILPALVLVAVAAALTACGGGEKEQPSAADPTSAPPSASAPATAPAPSDAPSSGPSTAEPTVTGSTERRPPSPPPVELPPRQAGEPSAREVVAAFRSAGLKAGRSKDRSVDCGPDGLGLGCSEIVVTDGVAVYVFPDEVSATDMAEVWAGASFRSGTVVLNYLEAKTPRADRPAYEKALTELD</sequence>
<dbReference type="Proteomes" id="UP000262621">
    <property type="component" value="Unassembled WGS sequence"/>
</dbReference>
<keyword evidence="2" id="KW-0732">Signal</keyword>
<feature type="signal peptide" evidence="2">
    <location>
        <begin position="1"/>
        <end position="22"/>
    </location>
</feature>
<comment type="caution">
    <text evidence="3">The sequence shown here is derived from an EMBL/GenBank/DDBJ whole genome shotgun (WGS) entry which is preliminary data.</text>
</comment>
<feature type="chain" id="PRO_5038361633" evidence="2">
    <location>
        <begin position="23"/>
        <end position="186"/>
    </location>
</feature>
<dbReference type="PROSITE" id="PS51257">
    <property type="entry name" value="PROKAR_LIPOPROTEIN"/>
    <property type="match status" value="1"/>
</dbReference>
<evidence type="ECO:0000256" key="2">
    <source>
        <dbReference type="SAM" id="SignalP"/>
    </source>
</evidence>
<evidence type="ECO:0000256" key="1">
    <source>
        <dbReference type="SAM" id="MobiDB-lite"/>
    </source>
</evidence>
<feature type="compositionally biased region" description="Low complexity" evidence="1">
    <location>
        <begin position="29"/>
        <end position="61"/>
    </location>
</feature>
<gene>
    <name evidence="3" type="ORF">D0Q02_04250</name>
</gene>
<dbReference type="RefSeq" id="WP_117226637.1">
    <property type="nucleotide sequence ID" value="NZ_CP061725.1"/>
</dbReference>
<accession>A0A372G434</accession>
<proteinExistence type="predicted"/>
<keyword evidence="4" id="KW-1185">Reference proteome</keyword>
<dbReference type="AlphaFoldDB" id="A0A372G434"/>
<dbReference type="EMBL" id="QVFU01000002">
    <property type="protein sequence ID" value="RFS47762.1"/>
    <property type="molecule type" value="Genomic_DNA"/>
</dbReference>
<organism evidence="3 4">
    <name type="scientific">Micromonospora craniellae</name>
    <dbReference type="NCBI Taxonomy" id="2294034"/>
    <lineage>
        <taxon>Bacteria</taxon>
        <taxon>Bacillati</taxon>
        <taxon>Actinomycetota</taxon>
        <taxon>Actinomycetes</taxon>
        <taxon>Micromonosporales</taxon>
        <taxon>Micromonosporaceae</taxon>
        <taxon>Micromonospora</taxon>
    </lineage>
</organism>
<protein>
    <submittedName>
        <fullName evidence="3">Uncharacterized protein</fullName>
    </submittedName>
</protein>
<name>A0A372G434_9ACTN</name>